<keyword evidence="1" id="KW-0547">Nucleotide-binding</keyword>
<keyword evidence="3 6" id="KW-0347">Helicase</keyword>
<name>A0ABV5XB41_9NOCA</name>
<sequence>MLRETEELVTSLQAALASQENMLAQGQAQASIRRDGALPADSPRFEPFLDNDLLNYSYALISTSIDLLDAPSTEIEEPTRTEQLGLARRGFIQASYALEAATRNAAPSADLSFHRLMAGAASHLGDFAARAYSLVDASIQSGRMTPMEATLADLILRNPRQIEERTRLLKTSPSFSDDALLQALRGSPADIVTLTADPTQPAGAEIENAVSEVGPIVALLSEHYMSAVSSALFAIAYGQEPLLQAAIADLASGEQAASDINAPGPWWIYRLTRRLIGDLRETSIRRNIPISRPPAATADTEADQRDWKQLRKTFVASLFVRKRSEIDLWPSQLHVVEQIFSGTNDLVISLPTSAGKTRIAELSILACLAQGRRAVYITPLRALSAQTERILERTFTPLGVRVSSLYGSMGTNDIDEDALRTSDIVVATPEKLDFALRSDPSVLDDVGVVILDEGHMIGPTEREIRYEAQVQRLLRRDDADTRRIVCLSAVFPSGEDLDDFVAWMTDDDPTGLHREKWRPTQQKFGLVQWNQNHARLTMTIGNGGQTTFIPRYVEAKAPTGKRRNAFPSNNRELVIATAWRLVEEGQSVLVFCPQRNGVGPYADHILKLHQQGFIDTILPAGVDLADARAVGTEWFGADHPILKCLELGVAIHHAALPGPFRQEVERLLHDGIIKVTIASPTLAQGLNLSASVVLFHGLHREGKLLSGSDFSNVIGRAGRAFVDTEGLVLYPMFERHPSHLRQWRQLTNGQAGKTLRSGMISAGEALIKRVLHAFGSAQVQPFIDYVTGGSNWSLPVRQDETTAQQQEAQQSWTANLALLDTSILSIIGENESDPDQVTQLLIDMLRDSLWERQLQRLTPEMAAAQRAAVTNRTLFIWNNSTPSQRRGWYLAGLGAATGFDLGLIAAEVIDKILLSEDAIAQHNSASAIALLTDIASLLFTVEIFKPETSLEWEPVLAHWLSGRPLGELADDRDSVVLFVQADLVYRLVWGMEAARVYETAQANPIAEMLTGTATAAIETGTLNQQAAILIRSGFDHRSAAIKAVEAIESTFDSSTTMRQWIRDLPSSLVSSPDWPTTETHSAWLQFAKTRSDSNNIPWEFHIEHVEDVQWDEERPHPKAWLRVTDLGPGVVELWSTGFTYLGEARVEINPDRMGVLYARRNANDSSIKLYYRGPQRNDQNLWIPGGRTFPEDDL</sequence>
<dbReference type="PANTHER" id="PTHR47961:SF6">
    <property type="entry name" value="DNA-DIRECTED DNA POLYMERASE"/>
    <property type="match status" value="1"/>
</dbReference>
<dbReference type="InterPro" id="IPR011545">
    <property type="entry name" value="DEAD/DEAH_box_helicase_dom"/>
</dbReference>
<dbReference type="Gene3D" id="3.40.50.300">
    <property type="entry name" value="P-loop containing nucleotide triphosphate hydrolases"/>
    <property type="match status" value="2"/>
</dbReference>
<dbReference type="Pfam" id="PF00270">
    <property type="entry name" value="DEAD"/>
    <property type="match status" value="1"/>
</dbReference>
<keyword evidence="7" id="KW-1185">Reference proteome</keyword>
<evidence type="ECO:0000256" key="2">
    <source>
        <dbReference type="ARBA" id="ARBA00022801"/>
    </source>
</evidence>
<feature type="domain" description="Helicase ATP-binding" evidence="5">
    <location>
        <begin position="337"/>
        <end position="509"/>
    </location>
</feature>
<evidence type="ECO:0000259" key="5">
    <source>
        <dbReference type="PROSITE" id="PS51192"/>
    </source>
</evidence>
<dbReference type="InterPro" id="IPR027417">
    <property type="entry name" value="P-loop_NTPase"/>
</dbReference>
<keyword evidence="2" id="KW-0378">Hydrolase</keyword>
<feature type="non-terminal residue" evidence="6">
    <location>
        <position position="1194"/>
    </location>
</feature>
<proteinExistence type="predicted"/>
<dbReference type="EMBL" id="JBHMAS010000013">
    <property type="protein sequence ID" value="MFB9779680.1"/>
    <property type="molecule type" value="Genomic_DNA"/>
</dbReference>
<evidence type="ECO:0000256" key="3">
    <source>
        <dbReference type="ARBA" id="ARBA00022806"/>
    </source>
</evidence>
<dbReference type="InterPro" id="IPR050474">
    <property type="entry name" value="Hel308_SKI2-like"/>
</dbReference>
<dbReference type="GO" id="GO:0004386">
    <property type="term" value="F:helicase activity"/>
    <property type="evidence" value="ECO:0007669"/>
    <property type="project" value="UniProtKB-KW"/>
</dbReference>
<evidence type="ECO:0000256" key="4">
    <source>
        <dbReference type="ARBA" id="ARBA00022840"/>
    </source>
</evidence>
<dbReference type="SMART" id="SM00490">
    <property type="entry name" value="HELICc"/>
    <property type="match status" value="1"/>
</dbReference>
<dbReference type="InterPro" id="IPR001650">
    <property type="entry name" value="Helicase_C-like"/>
</dbReference>
<dbReference type="PANTHER" id="PTHR47961">
    <property type="entry name" value="DNA POLYMERASE THETA, PUTATIVE (AFU_ORTHOLOGUE AFUA_1G05260)-RELATED"/>
    <property type="match status" value="1"/>
</dbReference>
<evidence type="ECO:0000313" key="7">
    <source>
        <dbReference type="Proteomes" id="UP001589587"/>
    </source>
</evidence>
<dbReference type="PROSITE" id="PS51192">
    <property type="entry name" value="HELICASE_ATP_BIND_1"/>
    <property type="match status" value="1"/>
</dbReference>
<evidence type="ECO:0000256" key="1">
    <source>
        <dbReference type="ARBA" id="ARBA00022741"/>
    </source>
</evidence>
<dbReference type="RefSeq" id="WP_378374316.1">
    <property type="nucleotide sequence ID" value="NZ_JBHMAS010000013.1"/>
</dbReference>
<organism evidence="6 7">
    <name type="scientific">Rhodococcus baikonurensis</name>
    <dbReference type="NCBI Taxonomy" id="172041"/>
    <lineage>
        <taxon>Bacteria</taxon>
        <taxon>Bacillati</taxon>
        <taxon>Actinomycetota</taxon>
        <taxon>Actinomycetes</taxon>
        <taxon>Mycobacteriales</taxon>
        <taxon>Nocardiaceae</taxon>
        <taxon>Rhodococcus</taxon>
        <taxon>Rhodococcus erythropolis group</taxon>
    </lineage>
</organism>
<evidence type="ECO:0000313" key="6">
    <source>
        <dbReference type="EMBL" id="MFB9779680.1"/>
    </source>
</evidence>
<gene>
    <name evidence="6" type="ORF">ACFFQ6_08305</name>
</gene>
<dbReference type="SMART" id="SM00487">
    <property type="entry name" value="DEXDc"/>
    <property type="match status" value="1"/>
</dbReference>
<accession>A0ABV5XB41</accession>
<dbReference type="Proteomes" id="UP001589587">
    <property type="component" value="Unassembled WGS sequence"/>
</dbReference>
<dbReference type="SUPFAM" id="SSF52540">
    <property type="entry name" value="P-loop containing nucleoside triphosphate hydrolases"/>
    <property type="match status" value="1"/>
</dbReference>
<dbReference type="CDD" id="cd17921">
    <property type="entry name" value="DEXHc_Ski2"/>
    <property type="match status" value="1"/>
</dbReference>
<comment type="caution">
    <text evidence="6">The sequence shown here is derived from an EMBL/GenBank/DDBJ whole genome shotgun (WGS) entry which is preliminary data.</text>
</comment>
<reference evidence="6 7" key="1">
    <citation type="submission" date="2024-09" db="EMBL/GenBank/DDBJ databases">
        <authorList>
            <person name="Sun Q."/>
            <person name="Mori K."/>
        </authorList>
    </citation>
    <scope>NUCLEOTIDE SEQUENCE [LARGE SCALE GENOMIC DNA]</scope>
    <source>
        <strain evidence="6 7">JCM 11411</strain>
    </source>
</reference>
<dbReference type="InterPro" id="IPR014001">
    <property type="entry name" value="Helicase_ATP-bd"/>
</dbReference>
<keyword evidence="4" id="KW-0067">ATP-binding</keyword>
<protein>
    <submittedName>
        <fullName evidence="6">DEAD/DEAH box helicase</fullName>
    </submittedName>
</protein>